<evidence type="ECO:0008006" key="2">
    <source>
        <dbReference type="Google" id="ProtNLM"/>
    </source>
</evidence>
<protein>
    <recommendedName>
        <fullName evidence="2">ABC transporter substrate-binding protein</fullName>
    </recommendedName>
</protein>
<sequence>MVGKKKISLILISLLTVSNLLGCEKTKDSASVNEETKIRIGVNQLVQHPALDSAREGFIEGLKEKGYEDNKNISIDYQNAQGDTATSQTIAQKFVADKKDLILAIATPAAQAVYNATKDIPTVFTAVTDPIAAEIAKDWRSSGTNLTGVSDMVPVDKQLELLLKLKPDVKTIGVIYNTSEANSEVQVQALKKEAEKVNLKVKEIGITNVNEINQNLTSAIKDIDALYTPTDNTVASAYDLVGQIAIKNNIPILGAEEAVVSKGGLCSIGIDYFKLGKETAYKAVEILEGKKPNEIEITTLSDMNITINTDVATKLNIEIPSDLDEKSNKVTGGVN</sequence>
<dbReference type="PANTHER" id="PTHR35271:SF1">
    <property type="entry name" value="ABC TRANSPORTER, SUBSTRATE-BINDING LIPOPROTEIN"/>
    <property type="match status" value="1"/>
</dbReference>
<dbReference type="PANTHER" id="PTHR35271">
    <property type="entry name" value="ABC TRANSPORTER, SUBSTRATE-BINDING LIPOPROTEIN-RELATED"/>
    <property type="match status" value="1"/>
</dbReference>
<dbReference type="InterPro" id="IPR007487">
    <property type="entry name" value="ABC_transpt-TYRBP-like"/>
</dbReference>
<reference evidence="1" key="1">
    <citation type="submission" date="2019-08" db="EMBL/GenBank/DDBJ databases">
        <authorList>
            <person name="Kucharzyk K."/>
            <person name="Murdoch R.W."/>
            <person name="Higgins S."/>
            <person name="Loffler F."/>
        </authorList>
    </citation>
    <scope>NUCLEOTIDE SEQUENCE</scope>
</reference>
<comment type="caution">
    <text evidence="1">The sequence shown here is derived from an EMBL/GenBank/DDBJ whole genome shotgun (WGS) entry which is preliminary data.</text>
</comment>
<evidence type="ECO:0000313" key="1">
    <source>
        <dbReference type="EMBL" id="MPM11753.1"/>
    </source>
</evidence>
<proteinExistence type="predicted"/>
<dbReference type="CDD" id="cd06325">
    <property type="entry name" value="PBP1_ABC_unchar_transporter"/>
    <property type="match status" value="1"/>
</dbReference>
<dbReference type="SUPFAM" id="SSF53822">
    <property type="entry name" value="Periplasmic binding protein-like I"/>
    <property type="match status" value="1"/>
</dbReference>
<name>A0A644XC33_9ZZZZ</name>
<dbReference type="AlphaFoldDB" id="A0A644XC33"/>
<dbReference type="EMBL" id="VSSQ01001874">
    <property type="protein sequence ID" value="MPM11753.1"/>
    <property type="molecule type" value="Genomic_DNA"/>
</dbReference>
<dbReference type="Gene3D" id="3.40.50.2300">
    <property type="match status" value="2"/>
</dbReference>
<dbReference type="Pfam" id="PF04392">
    <property type="entry name" value="ABC_sub_bind"/>
    <property type="match status" value="1"/>
</dbReference>
<organism evidence="1">
    <name type="scientific">bioreactor metagenome</name>
    <dbReference type="NCBI Taxonomy" id="1076179"/>
    <lineage>
        <taxon>unclassified sequences</taxon>
        <taxon>metagenomes</taxon>
        <taxon>ecological metagenomes</taxon>
    </lineage>
</organism>
<gene>
    <name evidence="1" type="ORF">SDC9_58104</name>
</gene>
<dbReference type="InterPro" id="IPR028082">
    <property type="entry name" value="Peripla_BP_I"/>
</dbReference>
<accession>A0A644XC33</accession>